<gene>
    <name evidence="1" type="ORF">Amon02_000479300</name>
</gene>
<protein>
    <submittedName>
        <fullName evidence="1">Unnamed protein product</fullName>
    </submittedName>
</protein>
<comment type="caution">
    <text evidence="1">The sequence shown here is derived from an EMBL/GenBank/DDBJ whole genome shotgun (WGS) entry which is preliminary data.</text>
</comment>
<accession>A0ACB5T414</accession>
<dbReference type="EMBL" id="BSXS01003376">
    <property type="protein sequence ID" value="GME81172.1"/>
    <property type="molecule type" value="Genomic_DNA"/>
</dbReference>
<evidence type="ECO:0000313" key="1">
    <source>
        <dbReference type="EMBL" id="GME81172.1"/>
    </source>
</evidence>
<dbReference type="Proteomes" id="UP001165064">
    <property type="component" value="Unassembled WGS sequence"/>
</dbReference>
<proteinExistence type="predicted"/>
<reference evidence="1" key="1">
    <citation type="submission" date="2023-04" db="EMBL/GenBank/DDBJ databases">
        <title>Ambrosiozyma monospora NBRC 10751.</title>
        <authorList>
            <person name="Ichikawa N."/>
            <person name="Sato H."/>
            <person name="Tonouchi N."/>
        </authorList>
    </citation>
    <scope>NUCLEOTIDE SEQUENCE</scope>
    <source>
        <strain evidence="1">NBRC 10751</strain>
    </source>
</reference>
<organism evidence="1 2">
    <name type="scientific">Ambrosiozyma monospora</name>
    <name type="common">Yeast</name>
    <name type="synonym">Endomycopsis monosporus</name>
    <dbReference type="NCBI Taxonomy" id="43982"/>
    <lineage>
        <taxon>Eukaryota</taxon>
        <taxon>Fungi</taxon>
        <taxon>Dikarya</taxon>
        <taxon>Ascomycota</taxon>
        <taxon>Saccharomycotina</taxon>
        <taxon>Pichiomycetes</taxon>
        <taxon>Pichiales</taxon>
        <taxon>Pichiaceae</taxon>
        <taxon>Ambrosiozyma</taxon>
    </lineage>
</organism>
<sequence length="410" mass="46715">MSQQTDSHPSTPTGITLSSQLPTEIQCIILKFVIARFLYFMNDTGDVPKTYIYDAIEKYTGSVVCSDNMQAQLVSLMGYDFLLDNIICMVIEEVDLNLVLENESPAFNEFINFICFKSVKLKSVELVLSHKMINYYHDNSKILEVIASNAKNVVLKFCILEFHPLPLCNVYFKFVTLMVWDGDGITELVPSQVLARFQKLKTVFVLSYLEEMTSLRILMGKLQNRSHPIEKLIVQFYDDEIPLNADIVADYLLNLGDAIKGNKNLNTELIIPFCGDEIDSRWKLESAKQFIPTKNLAYPVSTKDVENIEQLCRFPGIEYLQFLPDSYPEDLEIVPPIKIPSSTLSSLSCKHFHPKHRIVFEEFTSLKKLGLFHTVVNQSVMSNLPKSLEHLSLYQAKIVTTSNLDCESHA</sequence>
<keyword evidence="2" id="KW-1185">Reference proteome</keyword>
<name>A0ACB5T414_AMBMO</name>
<evidence type="ECO:0000313" key="2">
    <source>
        <dbReference type="Proteomes" id="UP001165064"/>
    </source>
</evidence>